<protein>
    <recommendedName>
        <fullName evidence="13">Diacylglycerol O-acyltransferase</fullName>
    </recommendedName>
</protein>
<evidence type="ECO:0000256" key="1">
    <source>
        <dbReference type="ARBA" id="ARBA00004771"/>
    </source>
</evidence>
<feature type="region of interest" description="Disordered" evidence="8">
    <location>
        <begin position="203"/>
        <end position="240"/>
    </location>
</feature>
<feature type="domain" description="O-acyltransferase WSD1-like N-terminal" evidence="9">
    <location>
        <begin position="92"/>
        <end position="335"/>
    </location>
</feature>
<gene>
    <name evidence="11" type="ORF">CSSPJE1EN1_LOCUS18259</name>
</gene>
<dbReference type="PANTHER" id="PTHR31650">
    <property type="entry name" value="O-ACYLTRANSFERASE (WSD1-LIKE) FAMILY PROTEIN"/>
    <property type="match status" value="1"/>
</dbReference>
<evidence type="ECO:0000256" key="6">
    <source>
        <dbReference type="ARBA" id="ARBA00047604"/>
    </source>
</evidence>
<feature type="domain" description="O-acyltransferase WSD1 C-terminal" evidence="10">
    <location>
        <begin position="437"/>
        <end position="581"/>
    </location>
</feature>
<dbReference type="PANTHER" id="PTHR31650:SF1">
    <property type="entry name" value="WAX ESTER SYNTHASE_DIACYLGLYCEROL ACYLTRANSFERASE 4-RELATED"/>
    <property type="match status" value="1"/>
</dbReference>
<evidence type="ECO:0000256" key="3">
    <source>
        <dbReference type="ARBA" id="ARBA00022679"/>
    </source>
</evidence>
<comment type="catalytic activity">
    <reaction evidence="6">
        <text>a long chain fatty alcohol + a fatty acyl-CoA = a long-chain alcohol wax ester + CoA</text>
        <dbReference type="Rhea" id="RHEA:38443"/>
        <dbReference type="ChEBI" id="CHEBI:17135"/>
        <dbReference type="ChEBI" id="CHEBI:57287"/>
        <dbReference type="ChEBI" id="CHEBI:77636"/>
        <dbReference type="ChEBI" id="CHEBI:235323"/>
        <dbReference type="EC" id="2.3.1.75"/>
    </reaction>
</comment>
<evidence type="ECO:0000256" key="5">
    <source>
        <dbReference type="ARBA" id="ARBA00024360"/>
    </source>
</evidence>
<dbReference type="Proteomes" id="UP001497444">
    <property type="component" value="Chromosome 5"/>
</dbReference>
<dbReference type="EMBL" id="OZ020100">
    <property type="protein sequence ID" value="CAK9272781.1"/>
    <property type="molecule type" value="Genomic_DNA"/>
</dbReference>
<sequence>MMMEKQLGAGAASSWEQQQLNLPRLQTKQKQKQKQQQQQVVDSSQSLDQPDLEPLTPIGSMFLNPEMEFYGFCVIGFQNLVDLEELKQTLRNTLLKQKYFSSIVKKNKRGAAMWVPLRHVDMDALVFEPSGISEAEMAAPGFVDNYVADLATAPPLSLTRPLWECHVLNGTSGSNATAHAVFRMHHCLGDGISVMSLVFASTRQTANPEKQPSIRATGGRKSKKQEIPHDDQKHQQQQQQQRIFTCSVSGNKLFAWWNRVLGAATPLATLIWVKDSNTVLRPAAGGGGGGGGSNVILPAGLSLQRQPKRLAHATLNLDDMRVVKNAVGGTVNDVFLAMLDASLHRYLQNHYHKELHPPDHMVSGSAKKQETQHNIMCHKLSIDDDRRENYGGVCQAKKASSKVKKLRVRTALMENTRELGGLQELPAMMEKGSKVRWGNCIGFSVFQFSLKCFSDPLDLVRAAVKEGNRIKAFREGHFTFWFGTLLSQCGLSHLSKTLFLRTMTQTSLLVSNLPGPVEQIMLGNNPIVHMFPVVARIPQSLCVYMQSYVGKVTLVVMSAKHIIPDPEKITQYCIDALEEMKLAALSLKV</sequence>
<keyword evidence="3" id="KW-0808">Transferase</keyword>
<evidence type="ECO:0000313" key="11">
    <source>
        <dbReference type="EMBL" id="CAK9272781.1"/>
    </source>
</evidence>
<evidence type="ECO:0000256" key="4">
    <source>
        <dbReference type="ARBA" id="ARBA00023315"/>
    </source>
</evidence>
<feature type="region of interest" description="Disordered" evidence="8">
    <location>
        <begin position="20"/>
        <end position="51"/>
    </location>
</feature>
<comment type="pathway">
    <text evidence="2">Lipid metabolism.</text>
</comment>
<organism evidence="11 12">
    <name type="scientific">Sphagnum jensenii</name>
    <dbReference type="NCBI Taxonomy" id="128206"/>
    <lineage>
        <taxon>Eukaryota</taxon>
        <taxon>Viridiplantae</taxon>
        <taxon>Streptophyta</taxon>
        <taxon>Embryophyta</taxon>
        <taxon>Bryophyta</taxon>
        <taxon>Sphagnophytina</taxon>
        <taxon>Sphagnopsida</taxon>
        <taxon>Sphagnales</taxon>
        <taxon>Sphagnaceae</taxon>
        <taxon>Sphagnum</taxon>
    </lineage>
</organism>
<evidence type="ECO:0008006" key="13">
    <source>
        <dbReference type="Google" id="ProtNLM"/>
    </source>
</evidence>
<dbReference type="InterPro" id="IPR009721">
    <property type="entry name" value="O-acyltransferase_WSD1_C"/>
</dbReference>
<reference evidence="11" key="1">
    <citation type="submission" date="2024-02" db="EMBL/GenBank/DDBJ databases">
        <authorList>
            <consortium name="ELIXIR-Norway"/>
            <consortium name="Elixir Norway"/>
        </authorList>
    </citation>
    <scope>NUCLEOTIDE SEQUENCE</scope>
</reference>
<keyword evidence="4" id="KW-0012">Acyltransferase</keyword>
<name>A0ABP0X0Y9_9BRYO</name>
<evidence type="ECO:0000259" key="10">
    <source>
        <dbReference type="Pfam" id="PF06974"/>
    </source>
</evidence>
<keyword evidence="12" id="KW-1185">Reference proteome</keyword>
<comment type="catalytic activity">
    <reaction evidence="7">
        <text>an acyl-CoA + a 1,2-diacyl-sn-glycerol = a triacyl-sn-glycerol + CoA</text>
        <dbReference type="Rhea" id="RHEA:10868"/>
        <dbReference type="ChEBI" id="CHEBI:17815"/>
        <dbReference type="ChEBI" id="CHEBI:57287"/>
        <dbReference type="ChEBI" id="CHEBI:58342"/>
        <dbReference type="ChEBI" id="CHEBI:64615"/>
        <dbReference type="EC" id="2.3.1.20"/>
    </reaction>
</comment>
<comment type="pathway">
    <text evidence="1">Glycerolipid metabolism; triacylglycerol biosynthesis.</text>
</comment>
<evidence type="ECO:0000256" key="2">
    <source>
        <dbReference type="ARBA" id="ARBA00005189"/>
    </source>
</evidence>
<proteinExistence type="inferred from homology"/>
<dbReference type="Pfam" id="PF06974">
    <property type="entry name" value="WS_DGAT_C"/>
    <property type="match status" value="1"/>
</dbReference>
<evidence type="ECO:0000313" key="12">
    <source>
        <dbReference type="Proteomes" id="UP001497444"/>
    </source>
</evidence>
<dbReference type="Pfam" id="PF03007">
    <property type="entry name" value="WS_DGAT_cat"/>
    <property type="match status" value="1"/>
</dbReference>
<evidence type="ECO:0000256" key="7">
    <source>
        <dbReference type="ARBA" id="ARBA00048109"/>
    </source>
</evidence>
<dbReference type="InterPro" id="IPR004255">
    <property type="entry name" value="O-acyltransferase_WSD1_N"/>
</dbReference>
<dbReference type="SUPFAM" id="SSF52777">
    <property type="entry name" value="CoA-dependent acyltransferases"/>
    <property type="match status" value="1"/>
</dbReference>
<evidence type="ECO:0000256" key="8">
    <source>
        <dbReference type="SAM" id="MobiDB-lite"/>
    </source>
</evidence>
<evidence type="ECO:0000259" key="9">
    <source>
        <dbReference type="Pfam" id="PF03007"/>
    </source>
</evidence>
<feature type="compositionally biased region" description="Basic and acidic residues" evidence="8">
    <location>
        <begin position="224"/>
        <end position="234"/>
    </location>
</feature>
<dbReference type="InterPro" id="IPR045034">
    <property type="entry name" value="O-acyltransferase_WSD1-like"/>
</dbReference>
<accession>A0ABP0X0Y9</accession>
<comment type="similarity">
    <text evidence="5">In the N-terminal section; belongs to the long-chain O-acyltransferase family.</text>
</comment>